<organism evidence="1 2">
    <name type="scientific">Tepiditoga spiralis</name>
    <dbReference type="NCBI Taxonomy" id="2108365"/>
    <lineage>
        <taxon>Bacteria</taxon>
        <taxon>Thermotogati</taxon>
        <taxon>Thermotogota</taxon>
        <taxon>Thermotogae</taxon>
        <taxon>Petrotogales</taxon>
        <taxon>Petrotogaceae</taxon>
        <taxon>Tepiditoga</taxon>
    </lineage>
</organism>
<keyword evidence="2" id="KW-1185">Reference proteome</keyword>
<sequence>MELKCEYCKKELLKKGTLSFYGKKDTRTVSEIRVTHTGTCDKSMEEKMVKNNFINLGNLGLNEFYDKDKVFITLLDILERVVVSGLKIEVQAFNKLREIVEFLNH</sequence>
<dbReference type="EMBL" id="AP018712">
    <property type="protein sequence ID" value="BBE30236.1"/>
    <property type="molecule type" value="Genomic_DNA"/>
</dbReference>
<accession>A0A7G1G4S8</accession>
<reference evidence="1 2" key="1">
    <citation type="submission" date="2018-06" db="EMBL/GenBank/DDBJ databases">
        <title>Genome sequencing of Oceanotoga sp. sy52.</title>
        <authorList>
            <person name="Mori K."/>
        </authorList>
    </citation>
    <scope>NUCLEOTIDE SEQUENCE [LARGE SCALE GENOMIC DNA]</scope>
    <source>
        <strain evidence="2">sy52</strain>
    </source>
</reference>
<evidence type="ECO:0000313" key="2">
    <source>
        <dbReference type="Proteomes" id="UP000516361"/>
    </source>
</evidence>
<evidence type="ECO:0000313" key="1">
    <source>
        <dbReference type="EMBL" id="BBE30236.1"/>
    </source>
</evidence>
<gene>
    <name evidence="1" type="ORF">OSSY52_03770</name>
</gene>
<dbReference type="InParanoid" id="A0A7G1G4S8"/>
<proteinExistence type="predicted"/>
<protein>
    <submittedName>
        <fullName evidence="1">Uncharacterized protein</fullName>
    </submittedName>
</protein>
<dbReference type="RefSeq" id="WP_190615356.1">
    <property type="nucleotide sequence ID" value="NZ_AP018712.1"/>
</dbReference>
<dbReference type="KEGG" id="ocy:OSSY52_03770"/>
<dbReference type="Proteomes" id="UP000516361">
    <property type="component" value="Chromosome"/>
</dbReference>
<name>A0A7G1G4S8_9BACT</name>
<dbReference type="AlphaFoldDB" id="A0A7G1G4S8"/>